<organism evidence="1 2">
    <name type="scientific">Aspergillus lucknowensis</name>
    <dbReference type="NCBI Taxonomy" id="176173"/>
    <lineage>
        <taxon>Eukaryota</taxon>
        <taxon>Fungi</taxon>
        <taxon>Dikarya</taxon>
        <taxon>Ascomycota</taxon>
        <taxon>Pezizomycotina</taxon>
        <taxon>Eurotiomycetes</taxon>
        <taxon>Eurotiomycetidae</taxon>
        <taxon>Eurotiales</taxon>
        <taxon>Aspergillaceae</taxon>
        <taxon>Aspergillus</taxon>
        <taxon>Aspergillus subgen. Nidulantes</taxon>
    </lineage>
</organism>
<dbReference type="Proteomes" id="UP001610432">
    <property type="component" value="Unassembled WGS sequence"/>
</dbReference>
<accession>A0ABR4LWE1</accession>
<sequence length="115" mass="13037">METKTTTLKADLTFRETCKSLLTTDFSHMYLLHGIMSGAAEANLSLGLALNVDSMRNFPDILREKHEHQLKTGSGYRRPIRVVYCATAYEHCPPGTALWRSVQFLCWDCARAAER</sequence>
<protein>
    <submittedName>
        <fullName evidence="1">Uncharacterized protein</fullName>
    </submittedName>
</protein>
<dbReference type="GeneID" id="98143839"/>
<dbReference type="RefSeq" id="XP_070887478.1">
    <property type="nucleotide sequence ID" value="XM_071028767.1"/>
</dbReference>
<proteinExistence type="predicted"/>
<comment type="caution">
    <text evidence="1">The sequence shown here is derived from an EMBL/GenBank/DDBJ whole genome shotgun (WGS) entry which is preliminary data.</text>
</comment>
<evidence type="ECO:0000313" key="1">
    <source>
        <dbReference type="EMBL" id="KAL2868499.1"/>
    </source>
</evidence>
<reference evidence="1 2" key="1">
    <citation type="submission" date="2024-07" db="EMBL/GenBank/DDBJ databases">
        <title>Section-level genome sequencing and comparative genomics of Aspergillus sections Usti and Cavernicolus.</title>
        <authorList>
            <consortium name="Lawrence Berkeley National Laboratory"/>
            <person name="Nybo J.L."/>
            <person name="Vesth T.C."/>
            <person name="Theobald S."/>
            <person name="Frisvad J.C."/>
            <person name="Larsen T.O."/>
            <person name="Kjaerboelling I."/>
            <person name="Rothschild-Mancinelli K."/>
            <person name="Lyhne E.K."/>
            <person name="Kogle M.E."/>
            <person name="Barry K."/>
            <person name="Clum A."/>
            <person name="Na H."/>
            <person name="Ledsgaard L."/>
            <person name="Lin J."/>
            <person name="Lipzen A."/>
            <person name="Kuo A."/>
            <person name="Riley R."/>
            <person name="Mondo S."/>
            <person name="Labutti K."/>
            <person name="Haridas S."/>
            <person name="Pangalinan J."/>
            <person name="Salamov A.A."/>
            <person name="Simmons B.A."/>
            <person name="Magnuson J.K."/>
            <person name="Chen J."/>
            <person name="Drula E."/>
            <person name="Henrissat B."/>
            <person name="Wiebenga A."/>
            <person name="Lubbers R.J."/>
            <person name="Gomes A.C."/>
            <person name="Macurrencykelacurrency M.R."/>
            <person name="Stajich J."/>
            <person name="Grigoriev I.V."/>
            <person name="Mortensen U.H."/>
            <person name="De Vries R.P."/>
            <person name="Baker S.E."/>
            <person name="Andersen M.R."/>
        </authorList>
    </citation>
    <scope>NUCLEOTIDE SEQUENCE [LARGE SCALE GENOMIC DNA]</scope>
    <source>
        <strain evidence="1 2">CBS 449.75</strain>
    </source>
</reference>
<gene>
    <name evidence="1" type="ORF">BJX67DRAFT_349631</name>
</gene>
<name>A0ABR4LWE1_9EURO</name>
<dbReference type="EMBL" id="JBFXLQ010000013">
    <property type="protein sequence ID" value="KAL2868499.1"/>
    <property type="molecule type" value="Genomic_DNA"/>
</dbReference>
<evidence type="ECO:0000313" key="2">
    <source>
        <dbReference type="Proteomes" id="UP001610432"/>
    </source>
</evidence>
<dbReference type="Gene3D" id="3.40.50.720">
    <property type="entry name" value="NAD(P)-binding Rossmann-like Domain"/>
    <property type="match status" value="1"/>
</dbReference>
<keyword evidence="2" id="KW-1185">Reference proteome</keyword>